<dbReference type="SUPFAM" id="SSF53098">
    <property type="entry name" value="Ribonuclease H-like"/>
    <property type="match status" value="1"/>
</dbReference>
<dbReference type="InterPro" id="IPR012337">
    <property type="entry name" value="RNaseH-like_sf"/>
</dbReference>
<sequence>MGDLPSCRVDLTLPAFTNTGVDLFGPIEVNVLRSKVKRYGCLFTCMSSRACHLEVAYSLDVNSFINCLRRFIARRGCPLRIFSDNGKNLVAAERLLRQIVVPDERVDRFLTGQNIDWKFTPPYCPHYGGSWERLIGVTKRALVATLQGNAGSDEVLATVLAEVEALLNGRPLTYLSSDPECFEPFTPFHILIGRQNSNVPAVVAAGPATPRRHWKAAQAIADRFWTKWLKEYLPTLQRRQKWTRDRPNSQVGDYVTIIDPSLKRGSWPTGRITQDHPGKDDVVRTVTVRTASRTYVRPAARIALLETSQGPEEVCGDATRAECHE</sequence>
<reference evidence="3" key="1">
    <citation type="submission" date="2019-12" db="UniProtKB">
        <authorList>
            <consortium name="WormBaseParasite"/>
        </authorList>
    </citation>
    <scope>IDENTIFICATION</scope>
</reference>
<proteinExistence type="predicted"/>
<dbReference type="Pfam" id="PF18701">
    <property type="entry name" value="DUF5641"/>
    <property type="match status" value="1"/>
</dbReference>
<dbReference type="InterPro" id="IPR001584">
    <property type="entry name" value="Integrase_cat-core"/>
</dbReference>
<dbReference type="GO" id="GO:0015074">
    <property type="term" value="P:DNA integration"/>
    <property type="evidence" value="ECO:0007669"/>
    <property type="project" value="InterPro"/>
</dbReference>
<dbReference type="AlphaFoldDB" id="A0A5S6QXK4"/>
<dbReference type="Proteomes" id="UP000046395">
    <property type="component" value="Unassembled WGS sequence"/>
</dbReference>
<keyword evidence="2" id="KW-1185">Reference proteome</keyword>
<dbReference type="Gene3D" id="3.30.420.10">
    <property type="entry name" value="Ribonuclease H-like superfamily/Ribonuclease H"/>
    <property type="match status" value="1"/>
</dbReference>
<dbReference type="InterPro" id="IPR036397">
    <property type="entry name" value="RNaseH_sf"/>
</dbReference>
<protein>
    <submittedName>
        <fullName evidence="3">Integrase catalytic domain-containing protein</fullName>
    </submittedName>
</protein>
<evidence type="ECO:0000313" key="3">
    <source>
        <dbReference type="WBParaSite" id="TMUE_3000011844.1"/>
    </source>
</evidence>
<evidence type="ECO:0000313" key="2">
    <source>
        <dbReference type="Proteomes" id="UP000046395"/>
    </source>
</evidence>
<dbReference type="PROSITE" id="PS50994">
    <property type="entry name" value="INTEGRASE"/>
    <property type="match status" value="1"/>
</dbReference>
<evidence type="ECO:0000259" key="1">
    <source>
        <dbReference type="PROSITE" id="PS50994"/>
    </source>
</evidence>
<dbReference type="WBParaSite" id="TMUE_3000011844.1">
    <property type="protein sequence ID" value="TMUE_3000011844.1"/>
    <property type="gene ID" value="WBGene00301407"/>
</dbReference>
<organism evidence="2 3">
    <name type="scientific">Trichuris muris</name>
    <name type="common">Mouse whipworm</name>
    <dbReference type="NCBI Taxonomy" id="70415"/>
    <lineage>
        <taxon>Eukaryota</taxon>
        <taxon>Metazoa</taxon>
        <taxon>Ecdysozoa</taxon>
        <taxon>Nematoda</taxon>
        <taxon>Enoplea</taxon>
        <taxon>Dorylaimia</taxon>
        <taxon>Trichinellida</taxon>
        <taxon>Trichuridae</taxon>
        <taxon>Trichuris</taxon>
    </lineage>
</organism>
<dbReference type="InterPro" id="IPR040676">
    <property type="entry name" value="DUF5641"/>
</dbReference>
<dbReference type="STRING" id="70415.A0A5S6QXK4"/>
<accession>A0A5S6QXK4</accession>
<dbReference type="PANTHER" id="PTHR47331:SF1">
    <property type="entry name" value="GAG-LIKE PROTEIN"/>
    <property type="match status" value="1"/>
</dbReference>
<dbReference type="PANTHER" id="PTHR47331">
    <property type="entry name" value="PHD-TYPE DOMAIN-CONTAINING PROTEIN"/>
    <property type="match status" value="1"/>
</dbReference>
<name>A0A5S6QXK4_TRIMR</name>
<dbReference type="GO" id="GO:0003676">
    <property type="term" value="F:nucleic acid binding"/>
    <property type="evidence" value="ECO:0007669"/>
    <property type="project" value="InterPro"/>
</dbReference>
<feature type="domain" description="Integrase catalytic" evidence="1">
    <location>
        <begin position="10"/>
        <end position="195"/>
    </location>
</feature>